<protein>
    <submittedName>
        <fullName evidence="1">Uncharacterized protein</fullName>
    </submittedName>
</protein>
<dbReference type="PATRIC" id="fig|595434.4.peg.285"/>
<keyword evidence="2" id="KW-1185">Reference proteome</keyword>
<dbReference type="EMBL" id="LECT01000005">
    <property type="protein sequence ID" value="KLU07623.1"/>
    <property type="molecule type" value="Genomic_DNA"/>
</dbReference>
<comment type="caution">
    <text evidence="1">The sequence shown here is derived from an EMBL/GenBank/DDBJ whole genome shotgun (WGS) entry which is preliminary data.</text>
</comment>
<name>A0A0J1BME4_RHOIS</name>
<sequence>MIAAERSSGSRLVTAPTTRIYQFTISNFTFSIHPSSPVAAPRLAERVG</sequence>
<dbReference type="Proteomes" id="UP000036367">
    <property type="component" value="Unassembled WGS sequence"/>
</dbReference>
<evidence type="ECO:0000313" key="2">
    <source>
        <dbReference type="Proteomes" id="UP000036367"/>
    </source>
</evidence>
<dbReference type="AlphaFoldDB" id="A0A0J1BME4"/>
<gene>
    <name evidence="1" type="ORF">RISK_000300</name>
</gene>
<reference evidence="1" key="1">
    <citation type="submission" date="2015-05" db="EMBL/GenBank/DDBJ databases">
        <title>Permanent draft genome of Rhodopirellula islandicus K833.</title>
        <authorList>
            <person name="Kizina J."/>
            <person name="Richter M."/>
            <person name="Glockner F.O."/>
            <person name="Harder J."/>
        </authorList>
    </citation>
    <scope>NUCLEOTIDE SEQUENCE [LARGE SCALE GENOMIC DNA]</scope>
    <source>
        <strain evidence="1">K833</strain>
    </source>
</reference>
<proteinExistence type="predicted"/>
<organism evidence="1 2">
    <name type="scientific">Rhodopirellula islandica</name>
    <dbReference type="NCBI Taxonomy" id="595434"/>
    <lineage>
        <taxon>Bacteria</taxon>
        <taxon>Pseudomonadati</taxon>
        <taxon>Planctomycetota</taxon>
        <taxon>Planctomycetia</taxon>
        <taxon>Pirellulales</taxon>
        <taxon>Pirellulaceae</taxon>
        <taxon>Rhodopirellula</taxon>
    </lineage>
</organism>
<accession>A0A0J1BME4</accession>
<evidence type="ECO:0000313" key="1">
    <source>
        <dbReference type="EMBL" id="KLU07623.1"/>
    </source>
</evidence>
<dbReference type="STRING" id="595434.RISK_000300"/>